<accession>A0AAN6QB95</accession>
<reference evidence="2" key="2">
    <citation type="submission" date="2023-05" db="EMBL/GenBank/DDBJ databases">
        <authorList>
            <consortium name="Lawrence Berkeley National Laboratory"/>
            <person name="Steindorff A."/>
            <person name="Hensen N."/>
            <person name="Bonometti L."/>
            <person name="Westerberg I."/>
            <person name="Brannstrom I.O."/>
            <person name="Guillou S."/>
            <person name="Cros-Aarteil S."/>
            <person name="Calhoun S."/>
            <person name="Haridas S."/>
            <person name="Kuo A."/>
            <person name="Mondo S."/>
            <person name="Pangilinan J."/>
            <person name="Riley R."/>
            <person name="Labutti K."/>
            <person name="Andreopoulos B."/>
            <person name="Lipzen A."/>
            <person name="Chen C."/>
            <person name="Yanf M."/>
            <person name="Daum C."/>
            <person name="Ng V."/>
            <person name="Clum A."/>
            <person name="Ohm R."/>
            <person name="Martin F."/>
            <person name="Silar P."/>
            <person name="Natvig D."/>
            <person name="Lalanne C."/>
            <person name="Gautier V."/>
            <person name="Ament-Velasquez S.L."/>
            <person name="Kruys A."/>
            <person name="Hutchinson M.I."/>
            <person name="Powell A.J."/>
            <person name="Barry K."/>
            <person name="Miller A.N."/>
            <person name="Grigoriev I.V."/>
            <person name="Debuchy R."/>
            <person name="Gladieux P."/>
            <person name="Thoren M.H."/>
            <person name="Johannesson H."/>
        </authorList>
    </citation>
    <scope>NUCLEOTIDE SEQUENCE</scope>
    <source>
        <strain evidence="2">CBS 757.83</strain>
    </source>
</reference>
<organism evidence="2 3">
    <name type="scientific">Parathielavia hyrcaniae</name>
    <dbReference type="NCBI Taxonomy" id="113614"/>
    <lineage>
        <taxon>Eukaryota</taxon>
        <taxon>Fungi</taxon>
        <taxon>Dikarya</taxon>
        <taxon>Ascomycota</taxon>
        <taxon>Pezizomycotina</taxon>
        <taxon>Sordariomycetes</taxon>
        <taxon>Sordariomycetidae</taxon>
        <taxon>Sordariales</taxon>
        <taxon>Chaetomiaceae</taxon>
        <taxon>Parathielavia</taxon>
    </lineage>
</organism>
<dbReference type="AlphaFoldDB" id="A0AAN6QB95"/>
<evidence type="ECO:0000313" key="3">
    <source>
        <dbReference type="Proteomes" id="UP001305647"/>
    </source>
</evidence>
<proteinExistence type="predicted"/>
<evidence type="ECO:0000256" key="1">
    <source>
        <dbReference type="SAM" id="MobiDB-lite"/>
    </source>
</evidence>
<dbReference type="Proteomes" id="UP001305647">
    <property type="component" value="Unassembled WGS sequence"/>
</dbReference>
<comment type="caution">
    <text evidence="2">The sequence shown here is derived from an EMBL/GenBank/DDBJ whole genome shotgun (WGS) entry which is preliminary data.</text>
</comment>
<keyword evidence="3" id="KW-1185">Reference proteome</keyword>
<sequence>MSDDALLDACWFPGLDATELSTSSEHKNQESSRLEFPQHRSFRKLTRARVFGLPDTPRITHAIAFQTVLWWALRRGRTTAPGLYDTTAPQRLTTVPQESARLSIRLDSLRRPASQHQSIWDLGTHKTKHLHGSHITGPCLASVPSHCGRCKHCSQKKHPSRSMGHGRSRSLPATVDSRDSQLALGSRAAQN</sequence>
<feature type="region of interest" description="Disordered" evidence="1">
    <location>
        <begin position="150"/>
        <end position="191"/>
    </location>
</feature>
<gene>
    <name evidence="2" type="ORF">N658DRAFT_249894</name>
</gene>
<protein>
    <submittedName>
        <fullName evidence="2">Uncharacterized protein</fullName>
    </submittedName>
</protein>
<name>A0AAN6QB95_9PEZI</name>
<feature type="compositionally biased region" description="Basic residues" evidence="1">
    <location>
        <begin position="150"/>
        <end position="168"/>
    </location>
</feature>
<dbReference type="EMBL" id="MU863627">
    <property type="protein sequence ID" value="KAK4104296.1"/>
    <property type="molecule type" value="Genomic_DNA"/>
</dbReference>
<evidence type="ECO:0000313" key="2">
    <source>
        <dbReference type="EMBL" id="KAK4104296.1"/>
    </source>
</evidence>
<reference evidence="2" key="1">
    <citation type="journal article" date="2023" name="Mol. Phylogenet. Evol.">
        <title>Genome-scale phylogeny and comparative genomics of the fungal order Sordariales.</title>
        <authorList>
            <person name="Hensen N."/>
            <person name="Bonometti L."/>
            <person name="Westerberg I."/>
            <person name="Brannstrom I.O."/>
            <person name="Guillou S."/>
            <person name="Cros-Aarteil S."/>
            <person name="Calhoun S."/>
            <person name="Haridas S."/>
            <person name="Kuo A."/>
            <person name="Mondo S."/>
            <person name="Pangilinan J."/>
            <person name="Riley R."/>
            <person name="LaButti K."/>
            <person name="Andreopoulos B."/>
            <person name="Lipzen A."/>
            <person name="Chen C."/>
            <person name="Yan M."/>
            <person name="Daum C."/>
            <person name="Ng V."/>
            <person name="Clum A."/>
            <person name="Steindorff A."/>
            <person name="Ohm R.A."/>
            <person name="Martin F."/>
            <person name="Silar P."/>
            <person name="Natvig D.O."/>
            <person name="Lalanne C."/>
            <person name="Gautier V."/>
            <person name="Ament-Velasquez S.L."/>
            <person name="Kruys A."/>
            <person name="Hutchinson M.I."/>
            <person name="Powell A.J."/>
            <person name="Barry K."/>
            <person name="Miller A.N."/>
            <person name="Grigoriev I.V."/>
            <person name="Debuchy R."/>
            <person name="Gladieux P."/>
            <person name="Hiltunen Thoren M."/>
            <person name="Johannesson H."/>
        </authorList>
    </citation>
    <scope>NUCLEOTIDE SEQUENCE</scope>
    <source>
        <strain evidence="2">CBS 757.83</strain>
    </source>
</reference>